<sequence>MTPYMLIPYKDFALLDLASFIKSVKLAFHTSILSTTVMSSVMVHFRVVHIAGLNMIETGANELKAS</sequence>
<name>A0A9W9PK95_9EURO</name>
<evidence type="ECO:0000313" key="1">
    <source>
        <dbReference type="EMBL" id="KAJ5247243.1"/>
    </source>
</evidence>
<keyword evidence="2" id="KW-1185">Reference proteome</keyword>
<dbReference type="GeneID" id="83198826"/>
<accession>A0A9W9PK95</accession>
<dbReference type="RefSeq" id="XP_058334664.1">
    <property type="nucleotide sequence ID" value="XM_058471523.1"/>
</dbReference>
<comment type="caution">
    <text evidence="1">The sequence shown here is derived from an EMBL/GenBank/DDBJ whole genome shotgun (WGS) entry which is preliminary data.</text>
</comment>
<protein>
    <submittedName>
        <fullName evidence="1">Uncharacterized protein</fullName>
    </submittedName>
</protein>
<proteinExistence type="predicted"/>
<dbReference type="Proteomes" id="UP001150941">
    <property type="component" value="Unassembled WGS sequence"/>
</dbReference>
<dbReference type="AlphaFoldDB" id="A0A9W9PK95"/>
<reference evidence="1" key="2">
    <citation type="journal article" date="2023" name="IMA Fungus">
        <title>Comparative genomic study of the Penicillium genus elucidates a diverse pangenome and 15 lateral gene transfer events.</title>
        <authorList>
            <person name="Petersen C."/>
            <person name="Sorensen T."/>
            <person name="Nielsen M.R."/>
            <person name="Sondergaard T.E."/>
            <person name="Sorensen J.L."/>
            <person name="Fitzpatrick D.A."/>
            <person name="Frisvad J.C."/>
            <person name="Nielsen K.L."/>
        </authorList>
    </citation>
    <scope>NUCLEOTIDE SEQUENCE</scope>
    <source>
        <strain evidence="1">IBT 19713</strain>
    </source>
</reference>
<reference evidence="1" key="1">
    <citation type="submission" date="2022-11" db="EMBL/GenBank/DDBJ databases">
        <authorList>
            <person name="Petersen C."/>
        </authorList>
    </citation>
    <scope>NUCLEOTIDE SEQUENCE</scope>
    <source>
        <strain evidence="1">IBT 19713</strain>
    </source>
</reference>
<evidence type="ECO:0000313" key="2">
    <source>
        <dbReference type="Proteomes" id="UP001150941"/>
    </source>
</evidence>
<dbReference type="EMBL" id="JAPQKS010000002">
    <property type="protein sequence ID" value="KAJ5247243.1"/>
    <property type="molecule type" value="Genomic_DNA"/>
</dbReference>
<organism evidence="1 2">
    <name type="scientific">Penicillium chermesinum</name>
    <dbReference type="NCBI Taxonomy" id="63820"/>
    <lineage>
        <taxon>Eukaryota</taxon>
        <taxon>Fungi</taxon>
        <taxon>Dikarya</taxon>
        <taxon>Ascomycota</taxon>
        <taxon>Pezizomycotina</taxon>
        <taxon>Eurotiomycetes</taxon>
        <taxon>Eurotiomycetidae</taxon>
        <taxon>Eurotiales</taxon>
        <taxon>Aspergillaceae</taxon>
        <taxon>Penicillium</taxon>
    </lineage>
</organism>
<gene>
    <name evidence="1" type="ORF">N7468_002226</name>
</gene>